<dbReference type="AlphaFoldDB" id="A0A7R9E2Q8"/>
<dbReference type="PANTHER" id="PTHR24044:SF420">
    <property type="entry name" value="DELTA AND NOTCH-LIKE EPIDERMAL GROWTH FACTOR-RELATED RECEPTOR ISOFORM X1"/>
    <property type="match status" value="1"/>
</dbReference>
<dbReference type="CDD" id="cd00054">
    <property type="entry name" value="EGF_CA"/>
    <property type="match status" value="1"/>
</dbReference>
<dbReference type="PROSITE" id="PS01186">
    <property type="entry name" value="EGF_2"/>
    <property type="match status" value="1"/>
</dbReference>
<accession>A0A7R9E2Q8</accession>
<dbReference type="PANTHER" id="PTHR24044">
    <property type="entry name" value="NOTCH LIGAND FAMILY MEMBER"/>
    <property type="match status" value="1"/>
</dbReference>
<evidence type="ECO:0000313" key="3">
    <source>
        <dbReference type="EMBL" id="CAD7426222.1"/>
    </source>
</evidence>
<proteinExistence type="predicted"/>
<dbReference type="PROSITE" id="PS50026">
    <property type="entry name" value="EGF_3"/>
    <property type="match status" value="1"/>
</dbReference>
<dbReference type="Pfam" id="PF00008">
    <property type="entry name" value="EGF"/>
    <property type="match status" value="1"/>
</dbReference>
<dbReference type="InterPro" id="IPR050906">
    <property type="entry name" value="Notch_signaling"/>
</dbReference>
<dbReference type="Gene3D" id="2.10.25.10">
    <property type="entry name" value="Laminin"/>
    <property type="match status" value="2"/>
</dbReference>
<dbReference type="EMBL" id="OB793138">
    <property type="protein sequence ID" value="CAD7426222.1"/>
    <property type="molecule type" value="Genomic_DNA"/>
</dbReference>
<evidence type="ECO:0000256" key="1">
    <source>
        <dbReference type="PROSITE-ProRule" id="PRU00076"/>
    </source>
</evidence>
<feature type="domain" description="EGF-like" evidence="2">
    <location>
        <begin position="289"/>
        <end position="326"/>
    </location>
</feature>
<evidence type="ECO:0000259" key="2">
    <source>
        <dbReference type="PROSITE" id="PS50026"/>
    </source>
</evidence>
<sequence length="436" mass="48096">MRISGHQFVVESYSLICNSGGSCVGTSELQHSKNLCVELCASQCQRHGVWLLCACAHRGVGVGRKAGLPGREYCCSRSAGFGVMVERRIRREARGCELVNMEEAEQGKHSLRGLFRFTAQACFKRARRMTATPYPSQAGTSLEQHEEYNEEEEGGDVALWLSHHCFITRDRDSEPDLLVTSSPLHCKRDASNRATTGVVSHTSGPCPGWMNITRLAFDTHAHQLATYDLPQVVYHLLQATFLTPTLLNEALSDLGVKHASCELSVSTKEAMGLLCMCNPGYTGQNCENKYIPCDPSPCLNDGLCRQVDSLSYECQCPPGYVKPNRRQTFTAICLALMTTTMARKRRTTLGPDDSVPDMNVSDEGGLGSFYVRDWAPSICLKTARLSWSFVVPTQGTNLKTRVEDPVRCDNVCLQELHHPFHCSSSAPSPSALHQTP</sequence>
<name>A0A7R9E2Q8_9NEOP</name>
<organism evidence="3">
    <name type="scientific">Timema monikensis</name>
    <dbReference type="NCBI Taxonomy" id="170555"/>
    <lineage>
        <taxon>Eukaryota</taxon>
        <taxon>Metazoa</taxon>
        <taxon>Ecdysozoa</taxon>
        <taxon>Arthropoda</taxon>
        <taxon>Hexapoda</taxon>
        <taxon>Insecta</taxon>
        <taxon>Pterygota</taxon>
        <taxon>Neoptera</taxon>
        <taxon>Polyneoptera</taxon>
        <taxon>Phasmatodea</taxon>
        <taxon>Timematodea</taxon>
        <taxon>Timematoidea</taxon>
        <taxon>Timematidae</taxon>
        <taxon>Timema</taxon>
    </lineage>
</organism>
<gene>
    <name evidence="3" type="ORF">TMSB3V08_LOCUS3115</name>
</gene>
<comment type="caution">
    <text evidence="1">Lacks conserved residue(s) required for the propagation of feature annotation.</text>
</comment>
<dbReference type="PROSITE" id="PS51257">
    <property type="entry name" value="PROKAR_LIPOPROTEIN"/>
    <property type="match status" value="1"/>
</dbReference>
<dbReference type="SUPFAM" id="SSF57196">
    <property type="entry name" value="EGF/Laminin"/>
    <property type="match status" value="2"/>
</dbReference>
<protein>
    <recommendedName>
        <fullName evidence="2">EGF-like domain-containing protein</fullName>
    </recommendedName>
</protein>
<dbReference type="InterPro" id="IPR000742">
    <property type="entry name" value="EGF"/>
</dbReference>
<dbReference type="SMART" id="SM00181">
    <property type="entry name" value="EGF"/>
    <property type="match status" value="2"/>
</dbReference>
<dbReference type="PROSITE" id="PS00022">
    <property type="entry name" value="EGF_1"/>
    <property type="match status" value="1"/>
</dbReference>
<reference evidence="3" key="1">
    <citation type="submission" date="2020-11" db="EMBL/GenBank/DDBJ databases">
        <authorList>
            <person name="Tran Van P."/>
        </authorList>
    </citation>
    <scope>NUCLEOTIDE SEQUENCE</scope>
</reference>
<keyword evidence="1" id="KW-0245">EGF-like domain</keyword>
<dbReference type="GO" id="GO:0005112">
    <property type="term" value="F:Notch binding"/>
    <property type="evidence" value="ECO:0007669"/>
    <property type="project" value="TreeGrafter"/>
</dbReference>